<sequence length="44" mass="4861">MDHNVNNSVPQRMQVITATRMWGGAAPPQTRVFVIHTSISSPLN</sequence>
<evidence type="ECO:0000313" key="2">
    <source>
        <dbReference type="Proteomes" id="UP000011991"/>
    </source>
</evidence>
<protein>
    <submittedName>
        <fullName evidence="1">Uncharacterized protein</fullName>
    </submittedName>
</protein>
<dbReference type="Proteomes" id="UP000011991">
    <property type="component" value="Unassembled WGS sequence"/>
</dbReference>
<comment type="caution">
    <text evidence="1">The sequence shown here is derived from an EMBL/GenBank/DDBJ whole genome shotgun (WGS) entry which is preliminary data.</text>
</comment>
<dbReference type="PATRIC" id="fig|1265738.3.peg.2016"/>
<dbReference type="AlphaFoldDB" id="M5S4C5"/>
<dbReference type="EMBL" id="ANOG01000284">
    <property type="protein sequence ID" value="EMI21044.1"/>
    <property type="molecule type" value="Genomic_DNA"/>
</dbReference>
<proteinExistence type="predicted"/>
<organism evidence="1 2">
    <name type="scientific">Rhodopirellula maiorica SM1</name>
    <dbReference type="NCBI Taxonomy" id="1265738"/>
    <lineage>
        <taxon>Bacteria</taxon>
        <taxon>Pseudomonadati</taxon>
        <taxon>Planctomycetota</taxon>
        <taxon>Planctomycetia</taxon>
        <taxon>Pirellulales</taxon>
        <taxon>Pirellulaceae</taxon>
        <taxon>Novipirellula</taxon>
    </lineage>
</organism>
<reference evidence="1 2" key="1">
    <citation type="journal article" date="2013" name="Mar. Genomics">
        <title>Expression of sulfatases in Rhodopirellula baltica and the diversity of sulfatases in the genus Rhodopirellula.</title>
        <authorList>
            <person name="Wegner C.E."/>
            <person name="Richter-Heitmann T."/>
            <person name="Klindworth A."/>
            <person name="Klockow C."/>
            <person name="Richter M."/>
            <person name="Achstetter T."/>
            <person name="Glockner F.O."/>
            <person name="Harder J."/>
        </authorList>
    </citation>
    <scope>NUCLEOTIDE SEQUENCE [LARGE SCALE GENOMIC DNA]</scope>
    <source>
        <strain evidence="1 2">SM1</strain>
    </source>
</reference>
<accession>M5S4C5</accession>
<name>M5S4C5_9BACT</name>
<keyword evidence="2" id="KW-1185">Reference proteome</keyword>
<gene>
    <name evidence="1" type="ORF">RMSM_02016</name>
</gene>
<evidence type="ECO:0000313" key="1">
    <source>
        <dbReference type="EMBL" id="EMI21044.1"/>
    </source>
</evidence>